<organism evidence="5 6">
    <name type="scientific">Acaryochloris marina (strain MBIC 11017)</name>
    <dbReference type="NCBI Taxonomy" id="329726"/>
    <lineage>
        <taxon>Bacteria</taxon>
        <taxon>Bacillati</taxon>
        <taxon>Cyanobacteriota</taxon>
        <taxon>Cyanophyceae</taxon>
        <taxon>Acaryochloridales</taxon>
        <taxon>Acaryochloridaceae</taxon>
        <taxon>Acaryochloris</taxon>
    </lineage>
</organism>
<feature type="domain" description="Type I restriction modification DNA specificity" evidence="4">
    <location>
        <begin position="1"/>
        <end position="157"/>
    </location>
</feature>
<protein>
    <submittedName>
        <fullName evidence="5">Type I restriction-modification enzyme S subunit</fullName>
    </submittedName>
</protein>
<comment type="similarity">
    <text evidence="1">Belongs to the type-I restriction system S methylase family.</text>
</comment>
<dbReference type="RefSeq" id="WP_012161315.1">
    <property type="nucleotide sequence ID" value="NC_009925.1"/>
</dbReference>
<keyword evidence="6" id="KW-1185">Reference proteome</keyword>
<dbReference type="Gene3D" id="3.90.220.20">
    <property type="entry name" value="DNA methylase specificity domains"/>
    <property type="match status" value="2"/>
</dbReference>
<dbReference type="HOGENOM" id="CLU_021095_10_1_3"/>
<dbReference type="AlphaFoldDB" id="B0CE92"/>
<dbReference type="REBASE" id="16384">
    <property type="entry name" value="S.AmaMORF679P"/>
</dbReference>
<proteinExistence type="inferred from homology"/>
<dbReference type="GO" id="GO:0003677">
    <property type="term" value="F:DNA binding"/>
    <property type="evidence" value="ECO:0007669"/>
    <property type="project" value="UniProtKB-KW"/>
</dbReference>
<dbReference type="Proteomes" id="UP000000268">
    <property type="component" value="Chromosome"/>
</dbReference>
<evidence type="ECO:0000313" key="6">
    <source>
        <dbReference type="Proteomes" id="UP000000268"/>
    </source>
</evidence>
<dbReference type="InterPro" id="IPR044946">
    <property type="entry name" value="Restrct_endonuc_typeI_TRD_sf"/>
</dbReference>
<dbReference type="SUPFAM" id="SSF116734">
    <property type="entry name" value="DNA methylase specificity domain"/>
    <property type="match status" value="2"/>
</dbReference>
<evidence type="ECO:0000259" key="4">
    <source>
        <dbReference type="Pfam" id="PF01420"/>
    </source>
</evidence>
<evidence type="ECO:0000256" key="2">
    <source>
        <dbReference type="ARBA" id="ARBA00022747"/>
    </source>
</evidence>
<dbReference type="InterPro" id="IPR052021">
    <property type="entry name" value="Type-I_RS_S_subunit"/>
</dbReference>
<reference evidence="5 6" key="1">
    <citation type="journal article" date="2008" name="Proc. Natl. Acad. Sci. U.S.A.">
        <title>Niche adaptation and genome expansion in the chlorophyll d-producing cyanobacterium Acaryochloris marina.</title>
        <authorList>
            <person name="Swingley W.D."/>
            <person name="Chen M."/>
            <person name="Cheung P.C."/>
            <person name="Conrad A.L."/>
            <person name="Dejesa L.C."/>
            <person name="Hao J."/>
            <person name="Honchak B.M."/>
            <person name="Karbach L.E."/>
            <person name="Kurdoglu A."/>
            <person name="Lahiri S."/>
            <person name="Mastrian S.D."/>
            <person name="Miyashita H."/>
            <person name="Page L."/>
            <person name="Ramakrishna P."/>
            <person name="Satoh S."/>
            <person name="Sattley W.M."/>
            <person name="Shimada Y."/>
            <person name="Taylor H.L."/>
            <person name="Tomo T."/>
            <person name="Tsuchiya T."/>
            <person name="Wang Z.T."/>
            <person name="Raymond J."/>
            <person name="Mimuro M."/>
            <person name="Blankenship R.E."/>
            <person name="Touchman J.W."/>
        </authorList>
    </citation>
    <scope>NUCLEOTIDE SEQUENCE [LARGE SCALE GENOMIC DNA]</scope>
    <source>
        <strain evidence="6">MBIC 11017</strain>
    </source>
</reference>
<dbReference type="STRING" id="329726.AM1_0678"/>
<dbReference type="PANTHER" id="PTHR30408:SF12">
    <property type="entry name" value="TYPE I RESTRICTION ENZYME MJAVIII SPECIFICITY SUBUNIT"/>
    <property type="match status" value="1"/>
</dbReference>
<dbReference type="CDD" id="cd17513">
    <property type="entry name" value="RMtype1_S_AveSPN6ORF1907P_TRD2-CR2_like"/>
    <property type="match status" value="1"/>
</dbReference>
<dbReference type="EMBL" id="CP000828">
    <property type="protein sequence ID" value="ABW25726.1"/>
    <property type="molecule type" value="Genomic_DNA"/>
</dbReference>
<gene>
    <name evidence="5" type="ordered locus">AM1_0678</name>
</gene>
<evidence type="ECO:0000256" key="3">
    <source>
        <dbReference type="ARBA" id="ARBA00023125"/>
    </source>
</evidence>
<keyword evidence="2" id="KW-0680">Restriction system</keyword>
<dbReference type="KEGG" id="amr:AM1_0678"/>
<dbReference type="Pfam" id="PF01420">
    <property type="entry name" value="Methylase_S"/>
    <property type="match status" value="2"/>
</dbReference>
<dbReference type="GO" id="GO:0009307">
    <property type="term" value="P:DNA restriction-modification system"/>
    <property type="evidence" value="ECO:0007669"/>
    <property type="project" value="UniProtKB-KW"/>
</dbReference>
<sequence length="382" mass="42562">MKLKEVCRFLNGGTPSKKKPEYFEGEIPWITGADINGPIVNSARSYITEEAILNSATKRVPPNTVLLVTRTSVGKVAVSGMELCYSQDITSLWPDLEKLDIYYLTHFLRSRETYLKGQSRGATIKGVTKGVLENLSLHLPPIAEQKRIAGILDAADALRVKRRDAISTLDALLQSTFLTLFGDPITNPMGWDASDLEAVSEKITDGTHKTPKYTESGIEFLSAKDIKNGSIKWNTGKFISEDEHKSLITRCHPEIGDVLLAKSGSLGSVAIIDRDHEFSLFESLCLIKHNRQKIEAQFLTAMLESPRMQMHLLSRNKGISIKHLHLTDIRKLKILLPPLDKQRKFATIVASIEKQKAQQCAHLAELDTLFASLQSRAFNGEL</sequence>
<name>B0CE92_ACAM1</name>
<evidence type="ECO:0000256" key="1">
    <source>
        <dbReference type="ARBA" id="ARBA00010923"/>
    </source>
</evidence>
<dbReference type="PANTHER" id="PTHR30408">
    <property type="entry name" value="TYPE-1 RESTRICTION ENZYME ECOKI SPECIFICITY PROTEIN"/>
    <property type="match status" value="1"/>
</dbReference>
<keyword evidence="3" id="KW-0238">DNA-binding</keyword>
<evidence type="ECO:0000313" key="5">
    <source>
        <dbReference type="EMBL" id="ABW25726.1"/>
    </source>
</evidence>
<feature type="domain" description="Type I restriction modification DNA specificity" evidence="4">
    <location>
        <begin position="190"/>
        <end position="354"/>
    </location>
</feature>
<dbReference type="CDD" id="cd17246">
    <property type="entry name" value="RMtype1_S_SonII-TRD2-CR2_like"/>
    <property type="match status" value="1"/>
</dbReference>
<dbReference type="eggNOG" id="COG0732">
    <property type="taxonomic scope" value="Bacteria"/>
</dbReference>
<accession>B0CE92</accession>
<dbReference type="InterPro" id="IPR000055">
    <property type="entry name" value="Restrct_endonuc_typeI_TRD"/>
</dbReference>